<dbReference type="KEGG" id="slim:SCL_0924"/>
<name>A0A1B4XEL7_9GAMM</name>
<dbReference type="RefSeq" id="WP_096360122.1">
    <property type="nucleotide sequence ID" value="NZ_AP014879.1"/>
</dbReference>
<gene>
    <name evidence="2" type="ORF">SCL_0924</name>
</gene>
<proteinExistence type="predicted"/>
<dbReference type="Proteomes" id="UP000243180">
    <property type="component" value="Chromosome"/>
</dbReference>
<evidence type="ECO:0000313" key="3">
    <source>
        <dbReference type="Proteomes" id="UP000243180"/>
    </source>
</evidence>
<evidence type="ECO:0000256" key="1">
    <source>
        <dbReference type="SAM" id="SignalP"/>
    </source>
</evidence>
<dbReference type="AlphaFoldDB" id="A0A1B4XEL7"/>
<feature type="chain" id="PRO_5008572344" evidence="1">
    <location>
        <begin position="26"/>
        <end position="78"/>
    </location>
</feature>
<organism evidence="2 3">
    <name type="scientific">Sulfuricaulis limicola</name>
    <dbReference type="NCBI Taxonomy" id="1620215"/>
    <lineage>
        <taxon>Bacteria</taxon>
        <taxon>Pseudomonadati</taxon>
        <taxon>Pseudomonadota</taxon>
        <taxon>Gammaproteobacteria</taxon>
        <taxon>Acidiferrobacterales</taxon>
        <taxon>Acidiferrobacteraceae</taxon>
        <taxon>Sulfuricaulis</taxon>
    </lineage>
</organism>
<accession>A0A1B4XEL7</accession>
<dbReference type="EMBL" id="AP014879">
    <property type="protein sequence ID" value="BAV33241.1"/>
    <property type="molecule type" value="Genomic_DNA"/>
</dbReference>
<sequence length="78" mass="8643">MRICVKSWLLMTGISLLLTVPLAGAADKPTAGKDIKADPVKMCYESCRGKNDKQAYDEACMLKCRETHKSQVEAPKKK</sequence>
<evidence type="ECO:0000313" key="2">
    <source>
        <dbReference type="EMBL" id="BAV33241.1"/>
    </source>
</evidence>
<protein>
    <submittedName>
        <fullName evidence="2">Uncharacterized protein</fullName>
    </submittedName>
</protein>
<keyword evidence="1" id="KW-0732">Signal</keyword>
<reference evidence="2 3" key="1">
    <citation type="submission" date="2015-05" db="EMBL/GenBank/DDBJ databases">
        <title>Complete genome sequence of a sulfur-oxidizing gammaproteobacterium strain HA5.</title>
        <authorList>
            <person name="Miura A."/>
            <person name="Kojima H."/>
            <person name="Fukui M."/>
        </authorList>
    </citation>
    <scope>NUCLEOTIDE SEQUENCE [LARGE SCALE GENOMIC DNA]</scope>
    <source>
        <strain evidence="2 3">HA5</strain>
    </source>
</reference>
<dbReference type="InParanoid" id="A0A1B4XEL7"/>
<keyword evidence="3" id="KW-1185">Reference proteome</keyword>
<feature type="signal peptide" evidence="1">
    <location>
        <begin position="1"/>
        <end position="25"/>
    </location>
</feature>